<reference evidence="4" key="3">
    <citation type="submission" date="2016-08" db="EMBL/GenBank/DDBJ databases">
        <title>Sequencing, Assembly and Comparative Genomics of S. aureofaciens ATCC 10762.</title>
        <authorList>
            <person name="Gradnigo J.S."/>
            <person name="Johnson N."/>
            <person name="Somerville G.A."/>
        </authorList>
    </citation>
    <scope>NUCLEOTIDE SEQUENCE [LARGE SCALE GENOMIC DNA]</scope>
    <source>
        <strain evidence="4">ATCC 10762</strain>
    </source>
</reference>
<dbReference type="GO" id="GO:0004674">
    <property type="term" value="F:protein serine/threonine kinase activity"/>
    <property type="evidence" value="ECO:0007669"/>
    <property type="project" value="UniProtKB-KW"/>
</dbReference>
<dbReference type="AlphaFoldDB" id="A0A1E7MVY9"/>
<accession>A0A1E7MVY9</accession>
<dbReference type="InterPro" id="IPR003594">
    <property type="entry name" value="HATPase_dom"/>
</dbReference>
<sequence length="115" mass="12256">MLRELLATVPGGDRYSEVGELLATELVGNAVLHSGMPGRLIRVSFDVDAIRLRIEVHDASDRPPLPQQPDPTAGCGRGLLLVEALATQWGHFPRPGGVGKVVWCECAAAPLVVKP</sequence>
<dbReference type="EMBL" id="BMUB01000004">
    <property type="protein sequence ID" value="GGU69046.1"/>
    <property type="molecule type" value="Genomic_DNA"/>
</dbReference>
<evidence type="ECO:0000313" key="4">
    <source>
        <dbReference type="EMBL" id="OEV32433.1"/>
    </source>
</evidence>
<feature type="domain" description="Histidine kinase/HSP90-like ATPase" evidence="2">
    <location>
        <begin position="19"/>
        <end position="102"/>
    </location>
</feature>
<dbReference type="InterPro" id="IPR036890">
    <property type="entry name" value="HATPase_C_sf"/>
</dbReference>
<organism evidence="4 5">
    <name type="scientific">Kitasatospora aureofaciens</name>
    <name type="common">Streptomyces aureofaciens</name>
    <dbReference type="NCBI Taxonomy" id="1894"/>
    <lineage>
        <taxon>Bacteria</taxon>
        <taxon>Bacillati</taxon>
        <taxon>Actinomycetota</taxon>
        <taxon>Actinomycetes</taxon>
        <taxon>Kitasatosporales</taxon>
        <taxon>Streptomycetaceae</taxon>
        <taxon>Kitasatospora</taxon>
    </lineage>
</organism>
<dbReference type="SUPFAM" id="SSF55874">
    <property type="entry name" value="ATPase domain of HSP90 chaperone/DNA topoisomerase II/histidine kinase"/>
    <property type="match status" value="1"/>
</dbReference>
<dbReference type="Pfam" id="PF13581">
    <property type="entry name" value="HATPase_c_2"/>
    <property type="match status" value="1"/>
</dbReference>
<evidence type="ECO:0000313" key="5">
    <source>
        <dbReference type="Proteomes" id="UP000037395"/>
    </source>
</evidence>
<accession>A0A8H9HJY0</accession>
<dbReference type="Proteomes" id="UP000610124">
    <property type="component" value="Unassembled WGS sequence"/>
</dbReference>
<evidence type="ECO:0000259" key="2">
    <source>
        <dbReference type="Pfam" id="PF13581"/>
    </source>
</evidence>
<dbReference type="Proteomes" id="UP000037395">
    <property type="component" value="Unassembled WGS sequence"/>
</dbReference>
<reference evidence="4 5" key="2">
    <citation type="submission" date="2014-07" db="EMBL/GenBank/DDBJ databases">
        <authorList>
            <person name="Zhang J.E."/>
            <person name="Yang H."/>
            <person name="Guo J."/>
            <person name="Deng Z."/>
            <person name="Luo H."/>
            <person name="Luo M."/>
            <person name="Zhao B."/>
        </authorList>
    </citation>
    <scope>NUCLEOTIDE SEQUENCE [LARGE SCALE GENOMIC DNA]</scope>
    <source>
        <strain evidence="4">ATCC 10762</strain>
        <strain evidence="5">ATCC 10762 / DSM 40127 / CCM 3239 / JCM 4008 / LMG 5968 / NBRC 12843 / NCIMB 8234 / A-377</strain>
    </source>
</reference>
<keyword evidence="1" id="KW-0808">Transferase</keyword>
<keyword evidence="1" id="KW-0723">Serine/threonine-protein kinase</keyword>
<dbReference type="CDD" id="cd16936">
    <property type="entry name" value="HATPase_RsbW-like"/>
    <property type="match status" value="1"/>
</dbReference>
<comment type="caution">
    <text evidence="4">The sequence shown here is derived from an EMBL/GenBank/DDBJ whole genome shotgun (WGS) entry which is preliminary data.</text>
</comment>
<reference evidence="3" key="1">
    <citation type="journal article" date="2014" name="Int. J. Syst. Evol. Microbiol.">
        <title>Complete genome sequence of Corynebacterium casei LMG S-19264T (=DSM 44701T), isolated from a smear-ripened cheese.</title>
        <authorList>
            <consortium name="US DOE Joint Genome Institute (JGI-PGF)"/>
            <person name="Walter F."/>
            <person name="Albersmeier A."/>
            <person name="Kalinowski J."/>
            <person name="Ruckert C."/>
        </authorList>
    </citation>
    <scope>NUCLEOTIDE SEQUENCE</scope>
    <source>
        <strain evidence="3">JCM 4434</strain>
    </source>
</reference>
<dbReference type="InterPro" id="IPR050267">
    <property type="entry name" value="Anti-sigma-factor_SerPK"/>
</dbReference>
<evidence type="ECO:0000256" key="1">
    <source>
        <dbReference type="ARBA" id="ARBA00022527"/>
    </source>
</evidence>
<evidence type="ECO:0000313" key="3">
    <source>
        <dbReference type="EMBL" id="GGU69046.1"/>
    </source>
</evidence>
<gene>
    <name evidence="3" type="ORF">GCM10010502_20190</name>
    <name evidence="4" type="ORF">HS99_0017260</name>
</gene>
<dbReference type="Gene3D" id="3.30.565.10">
    <property type="entry name" value="Histidine kinase-like ATPase, C-terminal domain"/>
    <property type="match status" value="1"/>
</dbReference>
<keyword evidence="5" id="KW-1185">Reference proteome</keyword>
<name>A0A1E7MVY9_KITAU</name>
<dbReference type="PANTHER" id="PTHR35526">
    <property type="entry name" value="ANTI-SIGMA-F FACTOR RSBW-RELATED"/>
    <property type="match status" value="1"/>
</dbReference>
<protein>
    <recommendedName>
        <fullName evidence="2">Histidine kinase/HSP90-like ATPase domain-containing protein</fullName>
    </recommendedName>
</protein>
<proteinExistence type="predicted"/>
<dbReference type="EMBL" id="JPRF03000097">
    <property type="protein sequence ID" value="OEV32433.1"/>
    <property type="molecule type" value="Genomic_DNA"/>
</dbReference>
<dbReference type="PANTHER" id="PTHR35526:SF3">
    <property type="entry name" value="ANTI-SIGMA-F FACTOR RSBW"/>
    <property type="match status" value="1"/>
</dbReference>
<reference evidence="5" key="4">
    <citation type="submission" date="2016-08" db="EMBL/GenBank/DDBJ databases">
        <title>Sequencing, assembly and comparative genomics of S. aureofaciens ATCC 10762.</title>
        <authorList>
            <person name="Gradnigo J.S."/>
            <person name="Johnson N."/>
            <person name="Somerville G.A."/>
        </authorList>
    </citation>
    <scope>NUCLEOTIDE SEQUENCE [LARGE SCALE GENOMIC DNA]</scope>
    <source>
        <strain evidence="5">ATCC 10762 / DSM 40127 / CCM 3239 / JCM 4008 / LMG 5968 / NBRC 12843 / NCIMB 8234 / A-377</strain>
    </source>
</reference>
<reference evidence="3" key="5">
    <citation type="submission" date="2020-09" db="EMBL/GenBank/DDBJ databases">
        <authorList>
            <person name="Sun Q."/>
            <person name="Ohkuma M."/>
        </authorList>
    </citation>
    <scope>NUCLEOTIDE SEQUENCE</scope>
    <source>
        <strain evidence="3">JCM 4434</strain>
    </source>
</reference>
<keyword evidence="1" id="KW-0418">Kinase</keyword>